<dbReference type="GO" id="GO:0005886">
    <property type="term" value="C:plasma membrane"/>
    <property type="evidence" value="ECO:0007669"/>
    <property type="project" value="UniProtKB-SubCell"/>
</dbReference>
<comment type="subcellular location">
    <subcellularLocation>
        <location evidence="1 7">Cell membrane</location>
        <topology evidence="1 7">Multi-pass membrane protein</topology>
    </subcellularLocation>
</comment>
<dbReference type="PANTHER" id="PTHR30151">
    <property type="entry name" value="ALKANE SULFONATE ABC TRANSPORTER-RELATED, MEMBRANE SUBUNIT"/>
    <property type="match status" value="1"/>
</dbReference>
<keyword evidence="10" id="KW-1185">Reference proteome</keyword>
<proteinExistence type="inferred from homology"/>
<organism evidence="9 10">
    <name type="scientific">Halopiger aswanensis</name>
    <dbReference type="NCBI Taxonomy" id="148449"/>
    <lineage>
        <taxon>Archaea</taxon>
        <taxon>Methanobacteriati</taxon>
        <taxon>Methanobacteriota</taxon>
        <taxon>Stenosarchaea group</taxon>
        <taxon>Halobacteria</taxon>
        <taxon>Halobacteriales</taxon>
        <taxon>Natrialbaceae</taxon>
        <taxon>Halopiger</taxon>
    </lineage>
</organism>
<comment type="caution">
    <text evidence="9">The sequence shown here is derived from an EMBL/GenBank/DDBJ whole genome shotgun (WGS) entry which is preliminary data.</text>
</comment>
<dbReference type="Pfam" id="PF00528">
    <property type="entry name" value="BPD_transp_1"/>
    <property type="match status" value="1"/>
</dbReference>
<sequence>MDSRRRLVRAGSILAVPLLWLVASRFGLLSGLPTPIEVIDAYVAELYREDFWLSTVQSTIRVFVSFAVAAALAIPLGLLIGRYEAFADLTFPALEMLRPIPPIAWIPFTILVLPAAELSIMFITFLGAFFPILLNTIQGARGVEVEYSRAAQSLGANSYQTFRHVIYPSALPAIHAGMIVGMGLAWVNLIAAEMVAGGTGLGFLTWSAYTSGSYPTIIVGIITIGLLGALSSAIVRFVGDWQLNWGENQPT</sequence>
<feature type="transmembrane region" description="Helical" evidence="7">
    <location>
        <begin position="194"/>
        <end position="211"/>
    </location>
</feature>
<dbReference type="EMBL" id="RAPO01000003">
    <property type="protein sequence ID" value="RKD93334.1"/>
    <property type="molecule type" value="Genomic_DNA"/>
</dbReference>
<evidence type="ECO:0000256" key="6">
    <source>
        <dbReference type="ARBA" id="ARBA00023136"/>
    </source>
</evidence>
<comment type="similarity">
    <text evidence="7">Belongs to the binding-protein-dependent transport system permease family.</text>
</comment>
<evidence type="ECO:0000256" key="5">
    <source>
        <dbReference type="ARBA" id="ARBA00022989"/>
    </source>
</evidence>
<evidence type="ECO:0000256" key="2">
    <source>
        <dbReference type="ARBA" id="ARBA00022448"/>
    </source>
</evidence>
<feature type="transmembrane region" description="Helical" evidence="7">
    <location>
        <begin position="60"/>
        <end position="81"/>
    </location>
</feature>
<accession>A0A3R7GGF2</accession>
<keyword evidence="3" id="KW-1003">Cell membrane</keyword>
<name>A0A3R7GGF2_9EURY</name>
<dbReference type="CDD" id="cd06261">
    <property type="entry name" value="TM_PBP2"/>
    <property type="match status" value="1"/>
</dbReference>
<feature type="transmembrane region" description="Helical" evidence="7">
    <location>
        <begin position="102"/>
        <end position="130"/>
    </location>
</feature>
<dbReference type="GO" id="GO:0055085">
    <property type="term" value="P:transmembrane transport"/>
    <property type="evidence" value="ECO:0007669"/>
    <property type="project" value="InterPro"/>
</dbReference>
<evidence type="ECO:0000313" key="10">
    <source>
        <dbReference type="Proteomes" id="UP000283805"/>
    </source>
</evidence>
<dbReference type="InterPro" id="IPR000515">
    <property type="entry name" value="MetI-like"/>
</dbReference>
<dbReference type="PROSITE" id="PS50928">
    <property type="entry name" value="ABC_TM1"/>
    <property type="match status" value="1"/>
</dbReference>
<dbReference type="SUPFAM" id="SSF161098">
    <property type="entry name" value="MetI-like"/>
    <property type="match status" value="1"/>
</dbReference>
<dbReference type="Proteomes" id="UP000283805">
    <property type="component" value="Unassembled WGS sequence"/>
</dbReference>
<keyword evidence="6 7" id="KW-0472">Membrane</keyword>
<feature type="domain" description="ABC transmembrane type-1" evidence="8">
    <location>
        <begin position="55"/>
        <end position="235"/>
    </location>
</feature>
<dbReference type="AlphaFoldDB" id="A0A3R7GGF2"/>
<evidence type="ECO:0000256" key="1">
    <source>
        <dbReference type="ARBA" id="ARBA00004651"/>
    </source>
</evidence>
<dbReference type="OrthoDB" id="50379at2157"/>
<evidence type="ECO:0000256" key="7">
    <source>
        <dbReference type="RuleBase" id="RU363032"/>
    </source>
</evidence>
<keyword evidence="4 7" id="KW-0812">Transmembrane</keyword>
<gene>
    <name evidence="9" type="ORF">ATJ93_2954</name>
</gene>
<feature type="transmembrane region" description="Helical" evidence="7">
    <location>
        <begin position="217"/>
        <end position="238"/>
    </location>
</feature>
<evidence type="ECO:0000256" key="4">
    <source>
        <dbReference type="ARBA" id="ARBA00022692"/>
    </source>
</evidence>
<dbReference type="RefSeq" id="WP_120245364.1">
    <property type="nucleotide sequence ID" value="NZ_RAPO01000003.1"/>
</dbReference>
<keyword evidence="2 7" id="KW-0813">Transport</keyword>
<evidence type="ECO:0000256" key="3">
    <source>
        <dbReference type="ARBA" id="ARBA00022475"/>
    </source>
</evidence>
<evidence type="ECO:0000259" key="8">
    <source>
        <dbReference type="PROSITE" id="PS50928"/>
    </source>
</evidence>
<feature type="transmembrane region" description="Helical" evidence="7">
    <location>
        <begin position="7"/>
        <end position="28"/>
    </location>
</feature>
<dbReference type="PANTHER" id="PTHR30151:SF0">
    <property type="entry name" value="ABC TRANSPORTER PERMEASE PROTEIN MJ0413-RELATED"/>
    <property type="match status" value="1"/>
</dbReference>
<dbReference type="Gene3D" id="1.10.3720.10">
    <property type="entry name" value="MetI-like"/>
    <property type="match status" value="1"/>
</dbReference>
<protein>
    <submittedName>
        <fullName evidence="9">NitT/TauT family transport system permease protein</fullName>
    </submittedName>
</protein>
<keyword evidence="5 7" id="KW-1133">Transmembrane helix</keyword>
<dbReference type="InterPro" id="IPR035906">
    <property type="entry name" value="MetI-like_sf"/>
</dbReference>
<reference evidence="9 10" key="1">
    <citation type="submission" date="2018-09" db="EMBL/GenBank/DDBJ databases">
        <title>Genomic Encyclopedia of Archaeal and Bacterial Type Strains, Phase II (KMG-II): from individual species to whole genera.</title>
        <authorList>
            <person name="Goeker M."/>
        </authorList>
    </citation>
    <scope>NUCLEOTIDE SEQUENCE [LARGE SCALE GENOMIC DNA]</scope>
    <source>
        <strain evidence="9 10">DSM 13151</strain>
    </source>
</reference>
<evidence type="ECO:0000313" key="9">
    <source>
        <dbReference type="EMBL" id="RKD93334.1"/>
    </source>
</evidence>